<dbReference type="PANTHER" id="PTHR31306">
    <property type="entry name" value="ALPHA-1,6-MANNOSYLTRANSFERASE MNN11-RELATED"/>
    <property type="match status" value="1"/>
</dbReference>
<evidence type="ECO:0000313" key="6">
    <source>
        <dbReference type="EMBL" id="CAK9080559.1"/>
    </source>
</evidence>
<sequence>MLKALDLRGLLSLGVFSLLAPRSAAARSSARPVALPAALPALEPLQCPHGPWNAPGAKGDGEAPPWPGAELFWRQILASVMQGMDLTRMGDAPAARHLLAEALLAATGSLAPEPRLGFTCSLGVAALYRVLALISLKADPPDSVGGGHRLALRYQHLATVWVTHVWEKYARREDGGGPGEGWAWYDRSYIDSSAWPIGLQELNVEMHSVQQALAKELVPRRGLLARKAAKGFRDPKLSIGIASVCAYPSDNPLPRLASSNHRTYAKLHGYRYRLQSEIVAPERPPAWGKVLAELIQEPDVDWWLWFDCDTFFMNMTVTIDSLLWRYGATNEDVHFLAAEEMKPFRAVAAAVSEDTGFGEFQCLRVEDAAMLNTGSFLLRGSDWSKQFLQRVWGTEDSVWIRHPWWENAAIIWDLLRGLSERFRQGVGPSASIYPEEVRILPQFEMNSYHPATAQSLHDAWAPGKFVLAFNGVLSNTSAWAERVDAPGRGGGGGTRALQSNGGPTGLNGSNGTGRRKRSGAD</sequence>
<organism evidence="6 7">
    <name type="scientific">Durusdinium trenchii</name>
    <dbReference type="NCBI Taxonomy" id="1381693"/>
    <lineage>
        <taxon>Eukaryota</taxon>
        <taxon>Sar</taxon>
        <taxon>Alveolata</taxon>
        <taxon>Dinophyceae</taxon>
        <taxon>Suessiales</taxon>
        <taxon>Symbiodiniaceae</taxon>
        <taxon>Durusdinium</taxon>
    </lineage>
</organism>
<name>A0ABP0Q0L7_9DINO</name>
<evidence type="ECO:0000313" key="7">
    <source>
        <dbReference type="Proteomes" id="UP001642464"/>
    </source>
</evidence>
<feature type="compositionally biased region" description="Gly residues" evidence="4">
    <location>
        <begin position="502"/>
        <end position="511"/>
    </location>
</feature>
<comment type="similarity">
    <text evidence="1">Belongs to the glycosyltransferase 34 family.</text>
</comment>
<feature type="chain" id="PRO_5046491685" evidence="5">
    <location>
        <begin position="26"/>
        <end position="521"/>
    </location>
</feature>
<evidence type="ECO:0000256" key="4">
    <source>
        <dbReference type="SAM" id="MobiDB-lite"/>
    </source>
</evidence>
<reference evidence="6 7" key="1">
    <citation type="submission" date="2024-02" db="EMBL/GenBank/DDBJ databases">
        <authorList>
            <person name="Chen Y."/>
            <person name="Shah S."/>
            <person name="Dougan E. K."/>
            <person name="Thang M."/>
            <person name="Chan C."/>
        </authorList>
    </citation>
    <scope>NUCLEOTIDE SEQUENCE [LARGE SCALE GENOMIC DNA]</scope>
</reference>
<dbReference type="Gene3D" id="3.90.550.10">
    <property type="entry name" value="Spore Coat Polysaccharide Biosynthesis Protein SpsA, Chain A"/>
    <property type="match status" value="1"/>
</dbReference>
<keyword evidence="5" id="KW-0732">Signal</keyword>
<proteinExistence type="inferred from homology"/>
<evidence type="ECO:0000256" key="5">
    <source>
        <dbReference type="SAM" id="SignalP"/>
    </source>
</evidence>
<dbReference type="EMBL" id="CAXAMM010038740">
    <property type="protein sequence ID" value="CAK9080559.1"/>
    <property type="molecule type" value="Genomic_DNA"/>
</dbReference>
<evidence type="ECO:0000256" key="2">
    <source>
        <dbReference type="ARBA" id="ARBA00022676"/>
    </source>
</evidence>
<dbReference type="PANTHER" id="PTHR31306:SF4">
    <property type="entry name" value="ALPHA-1,2-GALACTOSYLTRANSFERASE"/>
    <property type="match status" value="1"/>
</dbReference>
<dbReference type="InterPro" id="IPR029044">
    <property type="entry name" value="Nucleotide-diphossugar_trans"/>
</dbReference>
<dbReference type="InterPro" id="IPR008630">
    <property type="entry name" value="Glyco_trans_34"/>
</dbReference>
<keyword evidence="2" id="KW-0328">Glycosyltransferase</keyword>
<dbReference type="Proteomes" id="UP001642464">
    <property type="component" value="Unassembled WGS sequence"/>
</dbReference>
<feature type="signal peptide" evidence="5">
    <location>
        <begin position="1"/>
        <end position="25"/>
    </location>
</feature>
<keyword evidence="3" id="KW-0808">Transferase</keyword>
<keyword evidence="7" id="KW-1185">Reference proteome</keyword>
<evidence type="ECO:0000256" key="3">
    <source>
        <dbReference type="ARBA" id="ARBA00022679"/>
    </source>
</evidence>
<feature type="region of interest" description="Disordered" evidence="4">
    <location>
        <begin position="483"/>
        <end position="521"/>
    </location>
</feature>
<accession>A0ABP0Q0L7</accession>
<dbReference type="Pfam" id="PF05637">
    <property type="entry name" value="Glyco_transf_34"/>
    <property type="match status" value="1"/>
</dbReference>
<evidence type="ECO:0000256" key="1">
    <source>
        <dbReference type="ARBA" id="ARBA00005664"/>
    </source>
</evidence>
<protein>
    <submittedName>
        <fullName evidence="6">6-mannosyltransferase MNN10 (Bud emergence delay protein 1) (Mannan polymerase II complex MNN10 subunit) (M-Pol II subunit MNN10)</fullName>
    </submittedName>
</protein>
<comment type="caution">
    <text evidence="6">The sequence shown here is derived from an EMBL/GenBank/DDBJ whole genome shotgun (WGS) entry which is preliminary data.</text>
</comment>
<gene>
    <name evidence="6" type="ORF">SCF082_LOCUS38390</name>
</gene>